<name>A0A7D5BYD9_BIFLI</name>
<sequence length="160" mass="17963">MAAEKKPVIRRDVESGIALHKTSRDERTVEIMFKEIDSIERRVSALHLMPPWCDTVLGAALGLVVSAVFGLFAVNDGTPEWVLIGTWVLLFVGIVSAILCLIFKRSMSDVEKSQKSQIIEDMERWKGDKDASVTGKEFVDSLMKEYGDAKVSDLQRILRH</sequence>
<accession>A0A7D5BYD9</accession>
<evidence type="ECO:0000313" key="1">
    <source>
        <dbReference type="EMBL" id="NQX50726.1"/>
    </source>
</evidence>
<proteinExistence type="predicted"/>
<gene>
    <name evidence="1" type="ORF">HNS28_04465</name>
</gene>
<dbReference type="AlphaFoldDB" id="A0A7D5BYD9"/>
<reference evidence="1 2" key="1">
    <citation type="submission" date="2020-05" db="EMBL/GenBank/DDBJ databases">
        <title>Draft Genome Sequence of Bifidobacterium longum subsp. Infantis BI-G201, a Commercialization Strain.</title>
        <authorList>
            <person name="Song J."/>
            <person name="Xu Y."/>
            <person name="Han D."/>
            <person name="Teng Q."/>
            <person name="Jiang D."/>
            <person name="Liu Q."/>
        </authorList>
    </citation>
    <scope>NUCLEOTIDE SEQUENCE [LARGE SCALE GENOMIC DNA]</scope>
    <source>
        <strain evidence="1 2">BI-G201</strain>
    </source>
</reference>
<dbReference type="EMBL" id="JABNND010000007">
    <property type="protein sequence ID" value="NQX50726.1"/>
    <property type="molecule type" value="Genomic_DNA"/>
</dbReference>
<evidence type="ECO:0000313" key="2">
    <source>
        <dbReference type="Proteomes" id="UP000551316"/>
    </source>
</evidence>
<comment type="caution">
    <text evidence="1">The sequence shown here is derived from an EMBL/GenBank/DDBJ whole genome shotgun (WGS) entry which is preliminary data.</text>
</comment>
<dbReference type="RefSeq" id="WP_032744118.1">
    <property type="nucleotide sequence ID" value="NZ_CP054425.1"/>
</dbReference>
<dbReference type="Proteomes" id="UP000551316">
    <property type="component" value="Unassembled WGS sequence"/>
</dbReference>
<protein>
    <submittedName>
        <fullName evidence="1">Uncharacterized protein</fullName>
    </submittedName>
</protein>
<organism evidence="1 2">
    <name type="scientific">Bifidobacterium longum subsp. infantis</name>
    <dbReference type="NCBI Taxonomy" id="1682"/>
    <lineage>
        <taxon>Bacteria</taxon>
        <taxon>Bacillati</taxon>
        <taxon>Actinomycetota</taxon>
        <taxon>Actinomycetes</taxon>
        <taxon>Bifidobacteriales</taxon>
        <taxon>Bifidobacteriaceae</taxon>
        <taxon>Bifidobacterium</taxon>
    </lineage>
</organism>